<dbReference type="GO" id="GO:0005179">
    <property type="term" value="F:hormone activity"/>
    <property type="evidence" value="ECO:0007669"/>
    <property type="project" value="UniProtKB-KW"/>
</dbReference>
<dbReference type="InterPro" id="IPR010475">
    <property type="entry name" value="AKH/RPCH_hormone"/>
</dbReference>
<accession>A0A834MH16</accession>
<gene>
    <name evidence="10" type="ORF">GWI33_004045</name>
</gene>
<keyword evidence="5 9" id="KW-0732">Signal</keyword>
<organism evidence="10 11">
    <name type="scientific">Rhynchophorus ferrugineus</name>
    <name type="common">Red palm weevil</name>
    <name type="synonym">Curculio ferrugineus</name>
    <dbReference type="NCBI Taxonomy" id="354439"/>
    <lineage>
        <taxon>Eukaryota</taxon>
        <taxon>Metazoa</taxon>
        <taxon>Ecdysozoa</taxon>
        <taxon>Arthropoda</taxon>
        <taxon>Hexapoda</taxon>
        <taxon>Insecta</taxon>
        <taxon>Pterygota</taxon>
        <taxon>Neoptera</taxon>
        <taxon>Endopterygota</taxon>
        <taxon>Coleoptera</taxon>
        <taxon>Polyphaga</taxon>
        <taxon>Cucujiformia</taxon>
        <taxon>Curculionidae</taxon>
        <taxon>Dryophthorinae</taxon>
        <taxon>Rhynchophorus</taxon>
    </lineage>
</organism>
<keyword evidence="4" id="KW-0372">Hormone</keyword>
<evidence type="ECO:0000313" key="11">
    <source>
        <dbReference type="Proteomes" id="UP000625711"/>
    </source>
</evidence>
<dbReference type="AlphaFoldDB" id="A0A834MH16"/>
<evidence type="ECO:0000313" key="10">
    <source>
        <dbReference type="EMBL" id="KAF7281926.1"/>
    </source>
</evidence>
<dbReference type="PROSITE" id="PS00256">
    <property type="entry name" value="AKH"/>
    <property type="match status" value="1"/>
</dbReference>
<evidence type="ECO:0000256" key="3">
    <source>
        <dbReference type="ARBA" id="ARBA00022525"/>
    </source>
</evidence>
<evidence type="ECO:0000256" key="5">
    <source>
        <dbReference type="ARBA" id="ARBA00022729"/>
    </source>
</evidence>
<comment type="subcellular location">
    <subcellularLocation>
        <location evidence="1">Secreted</location>
    </subcellularLocation>
</comment>
<comment type="caution">
    <text evidence="10">The sequence shown here is derived from an EMBL/GenBank/DDBJ whole genome shotgun (WGS) entry which is preliminary data.</text>
</comment>
<evidence type="ECO:0000256" key="4">
    <source>
        <dbReference type="ARBA" id="ARBA00022702"/>
    </source>
</evidence>
<keyword evidence="8" id="KW-0527">Neuropeptide</keyword>
<evidence type="ECO:0000256" key="1">
    <source>
        <dbReference type="ARBA" id="ARBA00004613"/>
    </source>
</evidence>
<dbReference type="EMBL" id="JAACXV010000213">
    <property type="protein sequence ID" value="KAF7281926.1"/>
    <property type="molecule type" value="Genomic_DNA"/>
</dbReference>
<dbReference type="Pfam" id="PF06377">
    <property type="entry name" value="Adipokin_hormo"/>
    <property type="match status" value="1"/>
</dbReference>
<feature type="chain" id="PRO_5033058149" evidence="9">
    <location>
        <begin position="20"/>
        <end position="72"/>
    </location>
</feature>
<dbReference type="Proteomes" id="UP000625711">
    <property type="component" value="Unassembled WGS sequence"/>
</dbReference>
<keyword evidence="6" id="KW-0027">Amidation</keyword>
<reference evidence="10" key="1">
    <citation type="submission" date="2020-08" db="EMBL/GenBank/DDBJ databases">
        <title>Genome sequencing and assembly of the red palm weevil Rhynchophorus ferrugineus.</title>
        <authorList>
            <person name="Dias G.B."/>
            <person name="Bergman C.M."/>
            <person name="Manee M."/>
        </authorList>
    </citation>
    <scope>NUCLEOTIDE SEQUENCE</scope>
    <source>
        <strain evidence="10">AA-2017</strain>
        <tissue evidence="10">Whole larva</tissue>
    </source>
</reference>
<evidence type="ECO:0000256" key="8">
    <source>
        <dbReference type="ARBA" id="ARBA00023320"/>
    </source>
</evidence>
<proteinExistence type="inferred from homology"/>
<feature type="signal peptide" evidence="9">
    <location>
        <begin position="1"/>
        <end position="19"/>
    </location>
</feature>
<name>A0A834MH16_RHYFE</name>
<evidence type="ECO:0000256" key="2">
    <source>
        <dbReference type="ARBA" id="ARBA00006145"/>
    </source>
</evidence>
<evidence type="ECO:0000256" key="6">
    <source>
        <dbReference type="ARBA" id="ARBA00022815"/>
    </source>
</evidence>
<evidence type="ECO:0000256" key="9">
    <source>
        <dbReference type="SAM" id="SignalP"/>
    </source>
</evidence>
<keyword evidence="7" id="KW-0873">Pyrrolidone carboxylic acid</keyword>
<keyword evidence="3" id="KW-0964">Secreted</keyword>
<protein>
    <submittedName>
        <fullName evidence="10">Uncharacterized protein</fullName>
    </submittedName>
</protein>
<evidence type="ECO:0000256" key="7">
    <source>
        <dbReference type="ARBA" id="ARBA00023283"/>
    </source>
</evidence>
<keyword evidence="11" id="KW-1185">Reference proteome</keyword>
<dbReference type="InterPro" id="IPR002047">
    <property type="entry name" value="Adipokinetic_hormone_CS"/>
</dbReference>
<comment type="similarity">
    <text evidence="2">Belongs to the AKH/HRTH/RPCH family.</text>
</comment>
<dbReference type="OrthoDB" id="6159864at2759"/>
<dbReference type="GO" id="GO:0005576">
    <property type="term" value="C:extracellular region"/>
    <property type="evidence" value="ECO:0007669"/>
    <property type="project" value="UniProtKB-SubCell"/>
</dbReference>
<dbReference type="GO" id="GO:0007218">
    <property type="term" value="P:neuropeptide signaling pathway"/>
    <property type="evidence" value="ECO:0007669"/>
    <property type="project" value="UniProtKB-KW"/>
</dbReference>
<sequence length="72" mass="8275">MRQIIALVLFIVFVCFCSAQVNFSPNWGKRALTNPSDDTENKCKESVDTLLQIYKIIQSEAQKLLECEKYSN</sequence>